<dbReference type="EMBL" id="BLXT01006082">
    <property type="protein sequence ID" value="GFO28713.1"/>
    <property type="molecule type" value="Genomic_DNA"/>
</dbReference>
<protein>
    <submittedName>
        <fullName evidence="2">Uncharacterized protein</fullName>
    </submittedName>
</protein>
<accession>A0AAV4CB41</accession>
<reference evidence="2 3" key="1">
    <citation type="journal article" date="2021" name="Elife">
        <title>Chloroplast acquisition without the gene transfer in kleptoplastic sea slugs, Plakobranchus ocellatus.</title>
        <authorList>
            <person name="Maeda T."/>
            <person name="Takahashi S."/>
            <person name="Yoshida T."/>
            <person name="Shimamura S."/>
            <person name="Takaki Y."/>
            <person name="Nagai Y."/>
            <person name="Toyoda A."/>
            <person name="Suzuki Y."/>
            <person name="Arimoto A."/>
            <person name="Ishii H."/>
            <person name="Satoh N."/>
            <person name="Nishiyama T."/>
            <person name="Hasebe M."/>
            <person name="Maruyama T."/>
            <person name="Minagawa J."/>
            <person name="Obokata J."/>
            <person name="Shigenobu S."/>
        </authorList>
    </citation>
    <scope>NUCLEOTIDE SEQUENCE [LARGE SCALE GENOMIC DNA]</scope>
</reference>
<dbReference type="Proteomes" id="UP000735302">
    <property type="component" value="Unassembled WGS sequence"/>
</dbReference>
<evidence type="ECO:0000313" key="3">
    <source>
        <dbReference type="Proteomes" id="UP000735302"/>
    </source>
</evidence>
<organism evidence="2 3">
    <name type="scientific">Plakobranchus ocellatus</name>
    <dbReference type="NCBI Taxonomy" id="259542"/>
    <lineage>
        <taxon>Eukaryota</taxon>
        <taxon>Metazoa</taxon>
        <taxon>Spiralia</taxon>
        <taxon>Lophotrochozoa</taxon>
        <taxon>Mollusca</taxon>
        <taxon>Gastropoda</taxon>
        <taxon>Heterobranchia</taxon>
        <taxon>Euthyneura</taxon>
        <taxon>Panpulmonata</taxon>
        <taxon>Sacoglossa</taxon>
        <taxon>Placobranchoidea</taxon>
        <taxon>Plakobranchidae</taxon>
        <taxon>Plakobranchus</taxon>
    </lineage>
</organism>
<evidence type="ECO:0000313" key="2">
    <source>
        <dbReference type="EMBL" id="GFO28713.1"/>
    </source>
</evidence>
<comment type="caution">
    <text evidence="2">The sequence shown here is derived from an EMBL/GenBank/DDBJ whole genome shotgun (WGS) entry which is preliminary data.</text>
</comment>
<gene>
    <name evidence="2" type="ORF">PoB_005521800</name>
</gene>
<keyword evidence="3" id="KW-1185">Reference proteome</keyword>
<name>A0AAV4CB41_9GAST</name>
<feature type="region of interest" description="Disordered" evidence="1">
    <location>
        <begin position="8"/>
        <end position="37"/>
    </location>
</feature>
<dbReference type="AlphaFoldDB" id="A0AAV4CB41"/>
<sequence length="141" mass="14894">MGRVLAMVNGDDGVGGGDSGGGADGSERRSYGWRRSKGSLVVSENRRAVMKKMNNGISATGGVETNLGDQGTRLLSGHGVKTKAARRLSSERPQAKVPVPHNLLAIIRTVIMFSGTLRMRPEGSNFHNESLGVSWSCAVSI</sequence>
<proteinExistence type="predicted"/>
<feature type="compositionally biased region" description="Gly residues" evidence="1">
    <location>
        <begin position="12"/>
        <end position="24"/>
    </location>
</feature>
<evidence type="ECO:0000256" key="1">
    <source>
        <dbReference type="SAM" id="MobiDB-lite"/>
    </source>
</evidence>